<feature type="non-terminal residue" evidence="1">
    <location>
        <position position="95"/>
    </location>
</feature>
<sequence>MTVGCRNIQTHEWRPEQTFGITHELRPEPTSECLYQRGPPGIRDHPTITMTGHGRLVTGATNHYMKDCQLNTDHAQEITPQHHLGLPDQPGLSVW</sequence>
<name>A0AAD1WQU9_PELCU</name>
<accession>A0AAD1WQU9</accession>
<evidence type="ECO:0000313" key="1">
    <source>
        <dbReference type="EMBL" id="CAH2319388.1"/>
    </source>
</evidence>
<dbReference type="AlphaFoldDB" id="A0AAD1WQU9"/>
<organism evidence="1 2">
    <name type="scientific">Pelobates cultripes</name>
    <name type="common">Western spadefoot toad</name>
    <dbReference type="NCBI Taxonomy" id="61616"/>
    <lineage>
        <taxon>Eukaryota</taxon>
        <taxon>Metazoa</taxon>
        <taxon>Chordata</taxon>
        <taxon>Craniata</taxon>
        <taxon>Vertebrata</taxon>
        <taxon>Euteleostomi</taxon>
        <taxon>Amphibia</taxon>
        <taxon>Batrachia</taxon>
        <taxon>Anura</taxon>
        <taxon>Pelobatoidea</taxon>
        <taxon>Pelobatidae</taxon>
        <taxon>Pelobates</taxon>
    </lineage>
</organism>
<proteinExistence type="predicted"/>
<reference evidence="1" key="1">
    <citation type="submission" date="2022-03" db="EMBL/GenBank/DDBJ databases">
        <authorList>
            <person name="Alioto T."/>
            <person name="Alioto T."/>
            <person name="Gomez Garrido J."/>
        </authorList>
    </citation>
    <scope>NUCLEOTIDE SEQUENCE</scope>
</reference>
<protein>
    <submittedName>
        <fullName evidence="1">Uncharacterized protein</fullName>
    </submittedName>
</protein>
<dbReference type="Proteomes" id="UP001295444">
    <property type="component" value="Chromosome 10"/>
</dbReference>
<evidence type="ECO:0000313" key="2">
    <source>
        <dbReference type="Proteomes" id="UP001295444"/>
    </source>
</evidence>
<dbReference type="EMBL" id="OW240921">
    <property type="protein sequence ID" value="CAH2319388.1"/>
    <property type="molecule type" value="Genomic_DNA"/>
</dbReference>
<gene>
    <name evidence="1" type="ORF">PECUL_23A001506</name>
</gene>
<keyword evidence="2" id="KW-1185">Reference proteome</keyword>